<comment type="similarity">
    <text evidence="1">Belongs to the non-flavoprotein flavin reductase family.</text>
</comment>
<dbReference type="Proteomes" id="UP000248646">
    <property type="component" value="Unassembled WGS sequence"/>
</dbReference>
<sequence>MNNRLRMEVDRVSQVEFKKALGNYPTGVTVITAFDEQNNPMGLTVNSFASVSIDPLLILWSIDKKSGSYDAFLKVNKFAVNILADDQADLCGLFASKVEDRFSQCTWEKTERELPVFPGALSQLECEVDKTIDAGDHIIFIGKVIHILNEDKNPLLYHRRKFGAIPETFYK</sequence>
<protein>
    <submittedName>
        <fullName evidence="4">Flavin reductase (DIM6/NTAB) family NADH-FMN oxidoreductase RutF</fullName>
    </submittedName>
</protein>
<evidence type="ECO:0000256" key="2">
    <source>
        <dbReference type="ARBA" id="ARBA00023002"/>
    </source>
</evidence>
<dbReference type="AlphaFoldDB" id="A0A2W7MFW7"/>
<dbReference type="Pfam" id="PF01613">
    <property type="entry name" value="Flavin_Reduct"/>
    <property type="match status" value="1"/>
</dbReference>
<keyword evidence="2" id="KW-0560">Oxidoreductase</keyword>
<reference evidence="4 5" key="1">
    <citation type="submission" date="2018-06" db="EMBL/GenBank/DDBJ databases">
        <title>Genomic Encyclopedia of Type Strains, Phase IV (KMG-IV): sequencing the most valuable type-strain genomes for metagenomic binning, comparative biology and taxonomic classification.</title>
        <authorList>
            <person name="Goeker M."/>
        </authorList>
    </citation>
    <scope>NUCLEOTIDE SEQUENCE [LARGE SCALE GENOMIC DNA]</scope>
    <source>
        <strain evidence="4 5">DSM 5</strain>
    </source>
</reference>
<proteinExistence type="inferred from homology"/>
<dbReference type="SUPFAM" id="SSF50475">
    <property type="entry name" value="FMN-binding split barrel"/>
    <property type="match status" value="1"/>
</dbReference>
<evidence type="ECO:0000259" key="3">
    <source>
        <dbReference type="SMART" id="SM00903"/>
    </source>
</evidence>
<accession>A0A2W7MFW7</accession>
<organism evidence="4 5">
    <name type="scientific">Psychrobacillus insolitus</name>
    <dbReference type="NCBI Taxonomy" id="1461"/>
    <lineage>
        <taxon>Bacteria</taxon>
        <taxon>Bacillati</taxon>
        <taxon>Bacillota</taxon>
        <taxon>Bacilli</taxon>
        <taxon>Bacillales</taxon>
        <taxon>Bacillaceae</taxon>
        <taxon>Psychrobacillus</taxon>
    </lineage>
</organism>
<feature type="domain" description="Flavin reductase like" evidence="3">
    <location>
        <begin position="21"/>
        <end position="164"/>
    </location>
</feature>
<evidence type="ECO:0000313" key="5">
    <source>
        <dbReference type="Proteomes" id="UP000248646"/>
    </source>
</evidence>
<evidence type="ECO:0000313" key="4">
    <source>
        <dbReference type="EMBL" id="PZX05733.1"/>
    </source>
</evidence>
<dbReference type="PANTHER" id="PTHR30466">
    <property type="entry name" value="FLAVIN REDUCTASE"/>
    <property type="match status" value="1"/>
</dbReference>
<keyword evidence="5" id="KW-1185">Reference proteome</keyword>
<dbReference type="PANTHER" id="PTHR30466:SF11">
    <property type="entry name" value="FLAVIN-DEPENDENT MONOOXYGENASE, REDUCTASE SUBUNIT HSAB"/>
    <property type="match status" value="1"/>
</dbReference>
<dbReference type="EMBL" id="QKZI01000002">
    <property type="protein sequence ID" value="PZX05733.1"/>
    <property type="molecule type" value="Genomic_DNA"/>
</dbReference>
<name>A0A2W7MFW7_9BACI</name>
<dbReference type="RefSeq" id="WP_245909247.1">
    <property type="nucleotide sequence ID" value="NZ_QKZI01000002.1"/>
</dbReference>
<gene>
    <name evidence="4" type="ORF">C7437_102192</name>
</gene>
<dbReference type="SMART" id="SM00903">
    <property type="entry name" value="Flavin_Reduct"/>
    <property type="match status" value="1"/>
</dbReference>
<dbReference type="InterPro" id="IPR050268">
    <property type="entry name" value="NADH-dep_flavin_reductase"/>
</dbReference>
<dbReference type="Gene3D" id="2.30.110.10">
    <property type="entry name" value="Electron Transport, Fmn-binding Protein, Chain A"/>
    <property type="match status" value="1"/>
</dbReference>
<dbReference type="InterPro" id="IPR012349">
    <property type="entry name" value="Split_barrel_FMN-bd"/>
</dbReference>
<dbReference type="InterPro" id="IPR002563">
    <property type="entry name" value="Flavin_Rdtase-like_dom"/>
</dbReference>
<evidence type="ECO:0000256" key="1">
    <source>
        <dbReference type="ARBA" id="ARBA00008898"/>
    </source>
</evidence>
<comment type="caution">
    <text evidence="4">The sequence shown here is derived from an EMBL/GenBank/DDBJ whole genome shotgun (WGS) entry which is preliminary data.</text>
</comment>
<dbReference type="GO" id="GO:0010181">
    <property type="term" value="F:FMN binding"/>
    <property type="evidence" value="ECO:0007669"/>
    <property type="project" value="InterPro"/>
</dbReference>
<dbReference type="GO" id="GO:0042602">
    <property type="term" value="F:riboflavin reductase (NADPH) activity"/>
    <property type="evidence" value="ECO:0007669"/>
    <property type="project" value="TreeGrafter"/>
</dbReference>